<keyword evidence="1" id="KW-0001">2Fe-2S</keyword>
<dbReference type="CDD" id="cd03467">
    <property type="entry name" value="Rieske"/>
    <property type="match status" value="1"/>
</dbReference>
<dbReference type="PROSITE" id="PS51296">
    <property type="entry name" value="RIESKE"/>
    <property type="match status" value="1"/>
</dbReference>
<keyword evidence="6" id="KW-0223">Dioxygenase</keyword>
<dbReference type="AlphaFoldDB" id="A0A1G7V997"/>
<evidence type="ECO:0000313" key="7">
    <source>
        <dbReference type="Proteomes" id="UP000217076"/>
    </source>
</evidence>
<dbReference type="EMBL" id="FNCV01000001">
    <property type="protein sequence ID" value="SDG56111.1"/>
    <property type="molecule type" value="Genomic_DNA"/>
</dbReference>
<dbReference type="Proteomes" id="UP000217076">
    <property type="component" value="Unassembled WGS sequence"/>
</dbReference>
<keyword evidence="4" id="KW-0411">Iron-sulfur</keyword>
<dbReference type="SUPFAM" id="SSF50022">
    <property type="entry name" value="ISP domain"/>
    <property type="match status" value="1"/>
</dbReference>
<dbReference type="Gene3D" id="2.102.10.10">
    <property type="entry name" value="Rieske [2Fe-2S] iron-sulphur domain"/>
    <property type="match status" value="1"/>
</dbReference>
<dbReference type="InterPro" id="IPR036922">
    <property type="entry name" value="Rieske_2Fe-2S_sf"/>
</dbReference>
<evidence type="ECO:0000256" key="3">
    <source>
        <dbReference type="ARBA" id="ARBA00023004"/>
    </source>
</evidence>
<sequence>MENPAQWPEHPAAPAPGQRLIALAEIPDGQGREVVLPAPEGGKPLRLMVLRVGDTARAYVNACRHFGVPLNVRPDHPFVDPGDGSIVCQVHYARYAVEDGRCLGGDCEDRGLAPVPVCVRDGQVCVAAMPGRPPP</sequence>
<evidence type="ECO:0000313" key="6">
    <source>
        <dbReference type="EMBL" id="SDG56111.1"/>
    </source>
</evidence>
<keyword evidence="2" id="KW-0479">Metal-binding</keyword>
<reference evidence="7" key="1">
    <citation type="submission" date="2016-10" db="EMBL/GenBank/DDBJ databases">
        <authorList>
            <person name="Varghese N."/>
            <person name="Submissions S."/>
        </authorList>
    </citation>
    <scope>NUCLEOTIDE SEQUENCE [LARGE SCALE GENOMIC DNA]</scope>
    <source>
        <strain evidence="7">930I</strain>
    </source>
</reference>
<evidence type="ECO:0000256" key="1">
    <source>
        <dbReference type="ARBA" id="ARBA00022714"/>
    </source>
</evidence>
<name>A0A1G7V997_9PROT</name>
<dbReference type="Pfam" id="PF00355">
    <property type="entry name" value="Rieske"/>
    <property type="match status" value="1"/>
</dbReference>
<evidence type="ECO:0000259" key="5">
    <source>
        <dbReference type="PROSITE" id="PS51296"/>
    </source>
</evidence>
<dbReference type="GO" id="GO:0051213">
    <property type="term" value="F:dioxygenase activity"/>
    <property type="evidence" value="ECO:0007669"/>
    <property type="project" value="UniProtKB-KW"/>
</dbReference>
<dbReference type="OrthoDB" id="9800776at2"/>
<keyword evidence="7" id="KW-1185">Reference proteome</keyword>
<evidence type="ECO:0000256" key="2">
    <source>
        <dbReference type="ARBA" id="ARBA00022723"/>
    </source>
</evidence>
<gene>
    <name evidence="6" type="ORF">SAMN05421742_101579</name>
</gene>
<feature type="domain" description="Rieske" evidence="5">
    <location>
        <begin position="18"/>
        <end position="126"/>
    </location>
</feature>
<keyword evidence="3" id="KW-0408">Iron</keyword>
<dbReference type="STRING" id="83401.SAMN05421742_101579"/>
<dbReference type="GO" id="GO:0046872">
    <property type="term" value="F:metal ion binding"/>
    <property type="evidence" value="ECO:0007669"/>
    <property type="project" value="UniProtKB-KW"/>
</dbReference>
<accession>A0A1G7V997</accession>
<dbReference type="InterPro" id="IPR017941">
    <property type="entry name" value="Rieske_2Fe-2S"/>
</dbReference>
<proteinExistence type="predicted"/>
<keyword evidence="6" id="KW-0560">Oxidoreductase</keyword>
<dbReference type="GO" id="GO:0051537">
    <property type="term" value="F:2 iron, 2 sulfur cluster binding"/>
    <property type="evidence" value="ECO:0007669"/>
    <property type="project" value="UniProtKB-KW"/>
</dbReference>
<organism evidence="6 7">
    <name type="scientific">Roseospirillum parvum</name>
    <dbReference type="NCBI Taxonomy" id="83401"/>
    <lineage>
        <taxon>Bacteria</taxon>
        <taxon>Pseudomonadati</taxon>
        <taxon>Pseudomonadota</taxon>
        <taxon>Alphaproteobacteria</taxon>
        <taxon>Rhodospirillales</taxon>
        <taxon>Rhodospirillaceae</taxon>
        <taxon>Roseospirillum</taxon>
    </lineage>
</organism>
<evidence type="ECO:0000256" key="4">
    <source>
        <dbReference type="ARBA" id="ARBA00023014"/>
    </source>
</evidence>
<dbReference type="RefSeq" id="WP_092615065.1">
    <property type="nucleotide sequence ID" value="NZ_FNCV01000001.1"/>
</dbReference>
<protein>
    <submittedName>
        <fullName evidence="6">Ferredoxin subunit of nitrite reductase or a ring-hydroxylating dioxygenase</fullName>
    </submittedName>
</protein>